<dbReference type="Proteomes" id="UP000677803">
    <property type="component" value="Unassembled WGS sequence"/>
</dbReference>
<sequence>MTAGPVGRALTPNSSVFLKLPACRGSGGCLETDSTRVSLQYRQERFEKAAKDVTILKQRPDQTEMGEVYSLYKQATVGDNNTEGPAFYDFVAKAKWMAWDKKKGMSKEEAMSAYIGLVEELKEKYGIE</sequence>
<keyword evidence="5" id="KW-1185">Reference proteome</keyword>
<dbReference type="InterPro" id="IPR000582">
    <property type="entry name" value="Acyl-CoA-binding_protein"/>
</dbReference>
<feature type="domain" description="ACB" evidence="3">
    <location>
        <begin position="42"/>
        <end position="127"/>
    </location>
</feature>
<dbReference type="Gene3D" id="1.20.80.10">
    <property type="match status" value="1"/>
</dbReference>
<accession>A0A8S4B8V3</accession>
<dbReference type="PROSITE" id="PS51228">
    <property type="entry name" value="ACB_2"/>
    <property type="match status" value="1"/>
</dbReference>
<dbReference type="GO" id="GO:0006631">
    <property type="term" value="P:fatty acid metabolic process"/>
    <property type="evidence" value="ECO:0007669"/>
    <property type="project" value="TreeGrafter"/>
</dbReference>
<dbReference type="InterPro" id="IPR035984">
    <property type="entry name" value="Acyl-CoA-binding_sf"/>
</dbReference>
<proteinExistence type="inferred from homology"/>
<dbReference type="PANTHER" id="PTHR23310">
    <property type="entry name" value="ACYL-COA-BINDING PROTEIN, ACBP"/>
    <property type="match status" value="1"/>
</dbReference>
<dbReference type="GO" id="GO:0000062">
    <property type="term" value="F:fatty-acyl-CoA binding"/>
    <property type="evidence" value="ECO:0007669"/>
    <property type="project" value="InterPro"/>
</dbReference>
<gene>
    <name evidence="4" type="ORF">MMEN_LOCUS13355</name>
</gene>
<name>A0A8S4B8V3_9TELE</name>
<dbReference type="PRINTS" id="PR00689">
    <property type="entry name" value="ACOABINDINGP"/>
</dbReference>
<reference evidence="4" key="1">
    <citation type="submission" date="2021-05" db="EMBL/GenBank/DDBJ databases">
        <authorList>
            <person name="Tigano A."/>
        </authorList>
    </citation>
    <scope>NUCLEOTIDE SEQUENCE</scope>
</reference>
<comment type="caution">
    <text evidence="4">The sequence shown here is derived from an EMBL/GenBank/DDBJ whole genome shotgun (WGS) entry which is preliminary data.</text>
</comment>
<evidence type="ECO:0000256" key="2">
    <source>
        <dbReference type="ARBA" id="ARBA00023121"/>
    </source>
</evidence>
<dbReference type="OrthoDB" id="346910at2759"/>
<comment type="similarity">
    <text evidence="1">Belongs to the ACBP family.</text>
</comment>
<dbReference type="AlphaFoldDB" id="A0A8S4B8V3"/>
<evidence type="ECO:0000313" key="5">
    <source>
        <dbReference type="Proteomes" id="UP000677803"/>
    </source>
</evidence>
<evidence type="ECO:0000259" key="3">
    <source>
        <dbReference type="PROSITE" id="PS51228"/>
    </source>
</evidence>
<dbReference type="EMBL" id="CAJRST010015557">
    <property type="protein sequence ID" value="CAG5932502.1"/>
    <property type="molecule type" value="Genomic_DNA"/>
</dbReference>
<keyword evidence="2" id="KW-0446">Lipid-binding</keyword>
<evidence type="ECO:0000313" key="4">
    <source>
        <dbReference type="EMBL" id="CAG5932502.1"/>
    </source>
</evidence>
<dbReference type="PANTHER" id="PTHR23310:SF62">
    <property type="entry name" value="ACYL-COA BINDING PROTEIN 1, ISOFORM A"/>
    <property type="match status" value="1"/>
</dbReference>
<protein>
    <submittedName>
        <fullName evidence="4">(Atlantic silverside) hypothetical protein</fullName>
    </submittedName>
</protein>
<dbReference type="InterPro" id="IPR014352">
    <property type="entry name" value="FERM/acyl-CoA-bd_prot_sf"/>
</dbReference>
<organism evidence="4 5">
    <name type="scientific">Menidia menidia</name>
    <name type="common">Atlantic silverside</name>
    <dbReference type="NCBI Taxonomy" id="238744"/>
    <lineage>
        <taxon>Eukaryota</taxon>
        <taxon>Metazoa</taxon>
        <taxon>Chordata</taxon>
        <taxon>Craniata</taxon>
        <taxon>Vertebrata</taxon>
        <taxon>Euteleostomi</taxon>
        <taxon>Actinopterygii</taxon>
        <taxon>Neopterygii</taxon>
        <taxon>Teleostei</taxon>
        <taxon>Neoteleostei</taxon>
        <taxon>Acanthomorphata</taxon>
        <taxon>Ovalentaria</taxon>
        <taxon>Atherinomorphae</taxon>
        <taxon>Atheriniformes</taxon>
        <taxon>Atherinopsidae</taxon>
        <taxon>Menidiinae</taxon>
        <taxon>Menidia</taxon>
    </lineage>
</organism>
<evidence type="ECO:0000256" key="1">
    <source>
        <dbReference type="ARBA" id="ARBA00005567"/>
    </source>
</evidence>
<dbReference type="Pfam" id="PF00887">
    <property type="entry name" value="ACBP"/>
    <property type="match status" value="1"/>
</dbReference>
<dbReference type="SUPFAM" id="SSF47027">
    <property type="entry name" value="Acyl-CoA binding protein"/>
    <property type="match status" value="1"/>
</dbReference>